<dbReference type="Proteomes" id="UP000183257">
    <property type="component" value="Unassembled WGS sequence"/>
</dbReference>
<keyword evidence="1" id="KW-0472">Membrane</keyword>
<evidence type="ECO:0000313" key="3">
    <source>
        <dbReference type="Proteomes" id="UP000183257"/>
    </source>
</evidence>
<reference evidence="3" key="1">
    <citation type="submission" date="2016-11" db="EMBL/GenBank/DDBJ databases">
        <authorList>
            <person name="Varghese N."/>
            <person name="Submissions S."/>
        </authorList>
    </citation>
    <scope>NUCLEOTIDE SEQUENCE [LARGE SCALE GENOMIC DNA]</scope>
    <source>
        <strain evidence="3">DSM 24786</strain>
    </source>
</reference>
<feature type="transmembrane region" description="Helical" evidence="1">
    <location>
        <begin position="6"/>
        <end position="25"/>
    </location>
</feature>
<protein>
    <submittedName>
        <fullName evidence="2">Uncharacterized protein</fullName>
    </submittedName>
</protein>
<dbReference type="AlphaFoldDB" id="A0A1K1NXW1"/>
<keyword evidence="1" id="KW-0812">Transmembrane</keyword>
<sequence>MGVKHIFIIIGLLLLIVIVGAYIYIKALGKMWVVNTPDKSPYFITTTPIVVNGILLPQKTKITYKKRHSWVKYEQKKPLKNKDITQISLDAGVTIEWGGVPITKIIKFFNPEMIGYTLYADFNNLNKNKETEFSNLWKSCDNSLGIAIKNPDDWSFDKDNILDVESCSVVYQRYFKEDIEQQLFLDKLYRELMKLDIKN</sequence>
<evidence type="ECO:0000313" key="2">
    <source>
        <dbReference type="EMBL" id="SFW40151.1"/>
    </source>
</evidence>
<dbReference type="OrthoDB" id="6699667at2"/>
<gene>
    <name evidence="2" type="ORF">SAMN05660313_01447</name>
</gene>
<proteinExistence type="predicted"/>
<keyword evidence="3" id="KW-1185">Reference proteome</keyword>
<organism evidence="2 3">
    <name type="scientific">Cellulophaga fucicola</name>
    <dbReference type="NCBI Taxonomy" id="76595"/>
    <lineage>
        <taxon>Bacteria</taxon>
        <taxon>Pseudomonadati</taxon>
        <taxon>Bacteroidota</taxon>
        <taxon>Flavobacteriia</taxon>
        <taxon>Flavobacteriales</taxon>
        <taxon>Flavobacteriaceae</taxon>
        <taxon>Cellulophaga</taxon>
    </lineage>
</organism>
<accession>A0A1K1NXW1</accession>
<keyword evidence="1" id="KW-1133">Transmembrane helix</keyword>
<dbReference type="RefSeq" id="WP_084639181.1">
    <property type="nucleotide sequence ID" value="NZ_FPIY01000002.1"/>
</dbReference>
<dbReference type="EMBL" id="FPIY01000002">
    <property type="protein sequence ID" value="SFW40151.1"/>
    <property type="molecule type" value="Genomic_DNA"/>
</dbReference>
<evidence type="ECO:0000256" key="1">
    <source>
        <dbReference type="SAM" id="Phobius"/>
    </source>
</evidence>
<dbReference type="STRING" id="76595.SAMN05660313_01447"/>
<name>A0A1K1NXW1_9FLAO</name>